<accession>A0A8H5BAC5</accession>
<keyword evidence="3" id="KW-1185">Reference proteome</keyword>
<dbReference type="GO" id="GO:0005524">
    <property type="term" value="F:ATP binding"/>
    <property type="evidence" value="ECO:0007669"/>
    <property type="project" value="InterPro"/>
</dbReference>
<evidence type="ECO:0000313" key="3">
    <source>
        <dbReference type="Proteomes" id="UP000567179"/>
    </source>
</evidence>
<name>A0A8H5BAC5_9AGAR</name>
<feature type="domain" description="Protein kinase" evidence="1">
    <location>
        <begin position="147"/>
        <end position="377"/>
    </location>
</feature>
<dbReference type="PROSITE" id="PS50011">
    <property type="entry name" value="PROTEIN_KINASE_DOM"/>
    <property type="match status" value="1"/>
</dbReference>
<dbReference type="SUPFAM" id="SSF56112">
    <property type="entry name" value="Protein kinase-like (PK-like)"/>
    <property type="match status" value="1"/>
</dbReference>
<dbReference type="Gene3D" id="1.10.510.10">
    <property type="entry name" value="Transferase(Phosphotransferase) domain 1"/>
    <property type="match status" value="1"/>
</dbReference>
<dbReference type="InterPro" id="IPR000719">
    <property type="entry name" value="Prot_kinase_dom"/>
</dbReference>
<dbReference type="Proteomes" id="UP000567179">
    <property type="component" value="Unassembled WGS sequence"/>
</dbReference>
<organism evidence="2 3">
    <name type="scientific">Psilocybe cf. subviscida</name>
    <dbReference type="NCBI Taxonomy" id="2480587"/>
    <lineage>
        <taxon>Eukaryota</taxon>
        <taxon>Fungi</taxon>
        <taxon>Dikarya</taxon>
        <taxon>Basidiomycota</taxon>
        <taxon>Agaricomycotina</taxon>
        <taxon>Agaricomycetes</taxon>
        <taxon>Agaricomycetidae</taxon>
        <taxon>Agaricales</taxon>
        <taxon>Agaricineae</taxon>
        <taxon>Strophariaceae</taxon>
        <taxon>Psilocybe</taxon>
    </lineage>
</organism>
<gene>
    <name evidence="2" type="ORF">D9619_008667</name>
</gene>
<reference evidence="2 3" key="1">
    <citation type="journal article" date="2020" name="ISME J.">
        <title>Uncovering the hidden diversity of litter-decomposition mechanisms in mushroom-forming fungi.</title>
        <authorList>
            <person name="Floudas D."/>
            <person name="Bentzer J."/>
            <person name="Ahren D."/>
            <person name="Johansson T."/>
            <person name="Persson P."/>
            <person name="Tunlid A."/>
        </authorList>
    </citation>
    <scope>NUCLEOTIDE SEQUENCE [LARGE SCALE GENOMIC DNA]</scope>
    <source>
        <strain evidence="2 3">CBS 101986</strain>
    </source>
</reference>
<dbReference type="PANTHER" id="PTHR38248:SF2">
    <property type="entry name" value="FUNK1 11"/>
    <property type="match status" value="1"/>
</dbReference>
<dbReference type="InterPro" id="IPR008266">
    <property type="entry name" value="Tyr_kinase_AS"/>
</dbReference>
<protein>
    <recommendedName>
        <fullName evidence="1">Protein kinase domain-containing protein</fullName>
    </recommendedName>
</protein>
<dbReference type="EMBL" id="JAACJJ010000029">
    <property type="protein sequence ID" value="KAF5319699.1"/>
    <property type="molecule type" value="Genomic_DNA"/>
</dbReference>
<dbReference type="GO" id="GO:0004672">
    <property type="term" value="F:protein kinase activity"/>
    <property type="evidence" value="ECO:0007669"/>
    <property type="project" value="InterPro"/>
</dbReference>
<dbReference type="InterPro" id="IPR011009">
    <property type="entry name" value="Kinase-like_dom_sf"/>
</dbReference>
<sequence>MDKIAAAVLKVGQNVASDIFGPRSIPAHGFALFRPLSCDSAGQPSLQSVDDGASVVRHGFTNRITENSYRRVTIGVNQTMSQNPCRRYIYGLTFNGGMLTFWRFDRGAVVMSEPFDYQQPAESQLDHPSFVYQLEGRRYRTIGPPIYSSPENLLCSRAAIVWSVKEVDEDDYWLPDTEEHVLKDFWADEDHPKEAECQRAIKHKLQVLDLDGGDRAQAMDAYFLNIWHEEDITINGASSSPLTSTIRIHRRRLFEEKCIRLTESGNISQMLHCMKQFSVGLDLFRQAAYVHRDISVGNCLIHERNGVYHTKICDLKFCKEYTSISFTDPVTGTRDFMAIELFHGYNQFSEMITEVIAALPKDQVVVRSICQKLAKHS</sequence>
<dbReference type="InterPro" id="IPR040976">
    <property type="entry name" value="Pkinase_fungal"/>
</dbReference>
<comment type="caution">
    <text evidence="2">The sequence shown here is derived from an EMBL/GenBank/DDBJ whole genome shotgun (WGS) entry which is preliminary data.</text>
</comment>
<evidence type="ECO:0000313" key="2">
    <source>
        <dbReference type="EMBL" id="KAF5319699.1"/>
    </source>
</evidence>
<dbReference type="OrthoDB" id="2968692at2759"/>
<dbReference type="PROSITE" id="PS00109">
    <property type="entry name" value="PROTEIN_KINASE_TYR"/>
    <property type="match status" value="1"/>
</dbReference>
<dbReference type="Pfam" id="PF17667">
    <property type="entry name" value="Pkinase_fungal"/>
    <property type="match status" value="2"/>
</dbReference>
<proteinExistence type="predicted"/>
<dbReference type="PANTHER" id="PTHR38248">
    <property type="entry name" value="FUNK1 6"/>
    <property type="match status" value="1"/>
</dbReference>
<dbReference type="AlphaFoldDB" id="A0A8H5BAC5"/>
<evidence type="ECO:0000259" key="1">
    <source>
        <dbReference type="PROSITE" id="PS50011"/>
    </source>
</evidence>